<comment type="similarity">
    <text evidence="1">Belongs to the UPF0065 (bug) family.</text>
</comment>
<evidence type="ECO:0000313" key="4">
    <source>
        <dbReference type="Proteomes" id="UP000722165"/>
    </source>
</evidence>
<accession>A0ABS6NRV2</accession>
<evidence type="ECO:0000313" key="3">
    <source>
        <dbReference type="EMBL" id="MBV4398369.1"/>
    </source>
</evidence>
<dbReference type="RefSeq" id="WP_217735592.1">
    <property type="nucleotide sequence ID" value="NZ_JAHSPR010000016.1"/>
</dbReference>
<evidence type="ECO:0000256" key="2">
    <source>
        <dbReference type="SAM" id="SignalP"/>
    </source>
</evidence>
<protein>
    <submittedName>
        <fullName evidence="3">Tripartite tricarboxylate transporter substrate binding protein BugD</fullName>
    </submittedName>
</protein>
<organism evidence="3 4">
    <name type="scientific">Advenella alkanexedens</name>
    <dbReference type="NCBI Taxonomy" id="1481665"/>
    <lineage>
        <taxon>Bacteria</taxon>
        <taxon>Pseudomonadati</taxon>
        <taxon>Pseudomonadota</taxon>
        <taxon>Betaproteobacteria</taxon>
        <taxon>Burkholderiales</taxon>
        <taxon>Alcaligenaceae</taxon>
    </lineage>
</organism>
<dbReference type="Proteomes" id="UP000722165">
    <property type="component" value="Unassembled WGS sequence"/>
</dbReference>
<gene>
    <name evidence="3" type="ORF">KU392_14070</name>
</gene>
<name>A0ABS6NRV2_9BURK</name>
<feature type="chain" id="PRO_5045678833" evidence="2">
    <location>
        <begin position="26"/>
        <end position="326"/>
    </location>
</feature>
<evidence type="ECO:0000256" key="1">
    <source>
        <dbReference type="ARBA" id="ARBA00006987"/>
    </source>
</evidence>
<proteinExistence type="inferred from homology"/>
<dbReference type="EMBL" id="JAHSPR010000016">
    <property type="protein sequence ID" value="MBV4398369.1"/>
    <property type="molecule type" value="Genomic_DNA"/>
</dbReference>
<dbReference type="PANTHER" id="PTHR42928">
    <property type="entry name" value="TRICARBOXYLATE-BINDING PROTEIN"/>
    <property type="match status" value="1"/>
</dbReference>
<keyword evidence="4" id="KW-1185">Reference proteome</keyword>
<sequence>MTSKFLKLTSLGIALFAMSTGAAHAEYPEHPITLVVPFAAGGPTDVVARSLGAELGKILKQPIVVENKTGAGGTVAAAYIANSKPDGYTFFLHHNGMATAPALYKNLKFDPLNSFEYVGEVIDVPMTLLARADFPPNNLQELIEYTKEKGEDINLANAGPGAVSQLCGSLLQQAIGTKFTTIPFQGTAPAMTALLGKQVDLLCDQTTQTIPHIDAKTVKFYGVTTKDRISKLPDAPTLDEQGLKDFDFKVWHGIYAPKGTPEPVIAKFNGALKEALKSDAFKTKMADLGAEIVSEERQSSESLKKWVDSEIKKWGPILQAEGMNVN</sequence>
<dbReference type="InterPro" id="IPR005064">
    <property type="entry name" value="BUG"/>
</dbReference>
<comment type="caution">
    <text evidence="3">The sequence shown here is derived from an EMBL/GenBank/DDBJ whole genome shotgun (WGS) entry which is preliminary data.</text>
</comment>
<dbReference type="PANTHER" id="PTHR42928:SF5">
    <property type="entry name" value="BLR1237 PROTEIN"/>
    <property type="match status" value="1"/>
</dbReference>
<dbReference type="Pfam" id="PF03401">
    <property type="entry name" value="TctC"/>
    <property type="match status" value="1"/>
</dbReference>
<dbReference type="PIRSF" id="PIRSF017082">
    <property type="entry name" value="YflP"/>
    <property type="match status" value="1"/>
</dbReference>
<feature type="signal peptide" evidence="2">
    <location>
        <begin position="1"/>
        <end position="25"/>
    </location>
</feature>
<keyword evidence="2" id="KW-0732">Signal</keyword>
<reference evidence="3 4" key="1">
    <citation type="submission" date="2021-06" db="EMBL/GenBank/DDBJ databases">
        <authorList>
            <person name="Lu T."/>
            <person name="Wang Q."/>
            <person name="Han X."/>
        </authorList>
    </citation>
    <scope>NUCLEOTIDE SEQUENCE [LARGE SCALE GENOMIC DNA]</scope>
    <source>
        <strain evidence="3 4">LAM0050</strain>
    </source>
</reference>